<dbReference type="InterPro" id="IPR003140">
    <property type="entry name" value="PLipase/COase/thioEstase"/>
</dbReference>
<evidence type="ECO:0000313" key="3">
    <source>
        <dbReference type="EMBL" id="GGG13358.1"/>
    </source>
</evidence>
<sequence>MPVEHHKLETVVMKKVSIHYQLFKPSAYEARTDKKWPVILFLHGMNKRGDDIHSLDVYGLNEFVKSKKDFEFLVITPQCPFFSTWPMERDAVIALVNEIVTNERVDTERIYLTGFSMGGNGVLDLAVNAPQLFAAVVPIAGWLVAEKTELLKHIPVWAFHGEADDVIPVQRTEEMVAALESMGGHVRMTTFPRLKHSIMNEVYNHPELYHWLLQHKKVQR</sequence>
<reference evidence="3" key="2">
    <citation type="submission" date="2020-09" db="EMBL/GenBank/DDBJ databases">
        <authorList>
            <person name="Sun Q."/>
            <person name="Zhou Y."/>
        </authorList>
    </citation>
    <scope>NUCLEOTIDE SEQUENCE</scope>
    <source>
        <strain evidence="3">CGMCC 1.12987</strain>
    </source>
</reference>
<reference evidence="3" key="1">
    <citation type="journal article" date="2014" name="Int. J. Syst. Evol. Microbiol.">
        <title>Complete genome sequence of Corynebacterium casei LMG S-19264T (=DSM 44701T), isolated from a smear-ripened cheese.</title>
        <authorList>
            <consortium name="US DOE Joint Genome Institute (JGI-PGF)"/>
            <person name="Walter F."/>
            <person name="Albersmeier A."/>
            <person name="Kalinowski J."/>
            <person name="Ruckert C."/>
        </authorList>
    </citation>
    <scope>NUCLEOTIDE SEQUENCE</scope>
    <source>
        <strain evidence="3">CGMCC 1.12987</strain>
    </source>
</reference>
<dbReference type="PANTHER" id="PTHR43037">
    <property type="entry name" value="UNNAMED PRODUCT-RELATED"/>
    <property type="match status" value="1"/>
</dbReference>
<keyword evidence="4" id="KW-1185">Reference proteome</keyword>
<dbReference type="GO" id="GO:0016787">
    <property type="term" value="F:hydrolase activity"/>
    <property type="evidence" value="ECO:0007669"/>
    <property type="project" value="InterPro"/>
</dbReference>
<feature type="domain" description="Phospholipase/carboxylesterase/thioesterase" evidence="2">
    <location>
        <begin position="92"/>
        <end position="201"/>
    </location>
</feature>
<protein>
    <recommendedName>
        <fullName evidence="2">Phospholipase/carboxylesterase/thioesterase domain-containing protein</fullName>
    </recommendedName>
</protein>
<dbReference type="Gene3D" id="3.40.50.1820">
    <property type="entry name" value="alpha/beta hydrolase"/>
    <property type="match status" value="1"/>
</dbReference>
<dbReference type="RefSeq" id="WP_188532170.1">
    <property type="nucleotide sequence ID" value="NZ_BMGR01000011.1"/>
</dbReference>
<comment type="caution">
    <text evidence="3">The sequence shown here is derived from an EMBL/GenBank/DDBJ whole genome shotgun (WGS) entry which is preliminary data.</text>
</comment>
<evidence type="ECO:0000259" key="2">
    <source>
        <dbReference type="Pfam" id="PF02230"/>
    </source>
</evidence>
<dbReference type="InterPro" id="IPR029058">
    <property type="entry name" value="AB_hydrolase_fold"/>
</dbReference>
<dbReference type="Proteomes" id="UP000644756">
    <property type="component" value="Unassembled WGS sequence"/>
</dbReference>
<gene>
    <name evidence="3" type="ORF">GCM10010916_32880</name>
</gene>
<evidence type="ECO:0000256" key="1">
    <source>
        <dbReference type="ARBA" id="ARBA00022729"/>
    </source>
</evidence>
<dbReference type="PANTHER" id="PTHR43037:SF1">
    <property type="entry name" value="BLL1128 PROTEIN"/>
    <property type="match status" value="1"/>
</dbReference>
<evidence type="ECO:0000313" key="4">
    <source>
        <dbReference type="Proteomes" id="UP000644756"/>
    </source>
</evidence>
<dbReference type="Pfam" id="PF02230">
    <property type="entry name" value="Abhydrolase_2"/>
    <property type="match status" value="1"/>
</dbReference>
<organism evidence="3 4">
    <name type="scientific">Paenibacillus abyssi</name>
    <dbReference type="NCBI Taxonomy" id="1340531"/>
    <lineage>
        <taxon>Bacteria</taxon>
        <taxon>Bacillati</taxon>
        <taxon>Bacillota</taxon>
        <taxon>Bacilli</taxon>
        <taxon>Bacillales</taxon>
        <taxon>Paenibacillaceae</taxon>
        <taxon>Paenibacillus</taxon>
    </lineage>
</organism>
<proteinExistence type="predicted"/>
<dbReference type="AlphaFoldDB" id="A0A917D8W7"/>
<dbReference type="SUPFAM" id="SSF53474">
    <property type="entry name" value="alpha/beta-Hydrolases"/>
    <property type="match status" value="1"/>
</dbReference>
<keyword evidence="1" id="KW-0732">Signal</keyword>
<accession>A0A917D8W7</accession>
<dbReference type="EMBL" id="BMGR01000011">
    <property type="protein sequence ID" value="GGG13358.1"/>
    <property type="molecule type" value="Genomic_DNA"/>
</dbReference>
<dbReference type="InterPro" id="IPR050955">
    <property type="entry name" value="Plant_Biomass_Hydrol_Est"/>
</dbReference>
<name>A0A917D8W7_9BACL</name>